<name>A0A9Q1R768_9SOLA</name>
<evidence type="ECO:0000313" key="1">
    <source>
        <dbReference type="EMBL" id="KAJ8543214.1"/>
    </source>
</evidence>
<sequence>MGWKVDPCALHDASLADGNSVPISGMCKGLEWLLHSLVFRVDFLLLPLGTCDMVLGVQWLSDLRDIMFNFKKLTMKFKYDGKMFSLEGITPKSQLAMVKTSTLQKSNEDQVQLFMIKVNIRNKKHTRVHAIQTRTLNLRLFKKYYRTILRCFKNLQVYLFLELHLITIFP</sequence>
<protein>
    <submittedName>
        <fullName evidence="1">Uncharacterized protein</fullName>
    </submittedName>
</protein>
<dbReference type="Proteomes" id="UP001152561">
    <property type="component" value="Unassembled WGS sequence"/>
</dbReference>
<reference evidence="2" key="1">
    <citation type="journal article" date="2023" name="Proc. Natl. Acad. Sci. U.S.A.">
        <title>Genomic and structural basis for evolution of tropane alkaloid biosynthesis.</title>
        <authorList>
            <person name="Wanga Y.-J."/>
            <person name="Taina T."/>
            <person name="Yua J.-Y."/>
            <person name="Lia J."/>
            <person name="Xua B."/>
            <person name="Chenc J."/>
            <person name="D'Auriad J.C."/>
            <person name="Huanga J.-P."/>
            <person name="Huanga S.-X."/>
        </authorList>
    </citation>
    <scope>NUCLEOTIDE SEQUENCE [LARGE SCALE GENOMIC DNA]</scope>
    <source>
        <strain evidence="2">cv. KIB-2019</strain>
    </source>
</reference>
<proteinExistence type="predicted"/>
<dbReference type="CDD" id="cd00303">
    <property type="entry name" value="retropepsin_like"/>
    <property type="match status" value="1"/>
</dbReference>
<gene>
    <name evidence="1" type="ORF">K7X08_005737</name>
</gene>
<dbReference type="InterPro" id="IPR021109">
    <property type="entry name" value="Peptidase_aspartic_dom_sf"/>
</dbReference>
<comment type="caution">
    <text evidence="1">The sequence shown here is derived from an EMBL/GenBank/DDBJ whole genome shotgun (WGS) entry which is preliminary data.</text>
</comment>
<accession>A0A9Q1R768</accession>
<dbReference type="AlphaFoldDB" id="A0A9Q1R768"/>
<dbReference type="Gene3D" id="2.40.70.10">
    <property type="entry name" value="Acid Proteases"/>
    <property type="match status" value="1"/>
</dbReference>
<dbReference type="EMBL" id="JAJAGQ010000014">
    <property type="protein sequence ID" value="KAJ8543214.1"/>
    <property type="molecule type" value="Genomic_DNA"/>
</dbReference>
<dbReference type="OrthoDB" id="1306423at2759"/>
<keyword evidence="2" id="KW-1185">Reference proteome</keyword>
<organism evidence="1 2">
    <name type="scientific">Anisodus acutangulus</name>
    <dbReference type="NCBI Taxonomy" id="402998"/>
    <lineage>
        <taxon>Eukaryota</taxon>
        <taxon>Viridiplantae</taxon>
        <taxon>Streptophyta</taxon>
        <taxon>Embryophyta</taxon>
        <taxon>Tracheophyta</taxon>
        <taxon>Spermatophyta</taxon>
        <taxon>Magnoliopsida</taxon>
        <taxon>eudicotyledons</taxon>
        <taxon>Gunneridae</taxon>
        <taxon>Pentapetalae</taxon>
        <taxon>asterids</taxon>
        <taxon>lamiids</taxon>
        <taxon>Solanales</taxon>
        <taxon>Solanaceae</taxon>
        <taxon>Solanoideae</taxon>
        <taxon>Hyoscyameae</taxon>
        <taxon>Anisodus</taxon>
    </lineage>
</organism>
<evidence type="ECO:0000313" key="2">
    <source>
        <dbReference type="Proteomes" id="UP001152561"/>
    </source>
</evidence>